<dbReference type="PANTHER" id="PTHR21496:SF0">
    <property type="entry name" value="RIESKE DOMAIN-CONTAINING PROTEIN"/>
    <property type="match status" value="1"/>
</dbReference>
<comment type="similarity">
    <text evidence="6">Belongs to the bacterial ring-hydroxylating dioxygenase ferredoxin component family.</text>
</comment>
<dbReference type="PANTHER" id="PTHR21496">
    <property type="entry name" value="FERREDOXIN-RELATED"/>
    <property type="match status" value="1"/>
</dbReference>
<reference evidence="8 9" key="1">
    <citation type="submission" date="2019-01" db="EMBL/GenBank/DDBJ databases">
        <title>Draft genome sequence of Dictyobacter sp. Uno17.</title>
        <authorList>
            <person name="Wang C.M."/>
            <person name="Zheng Y."/>
            <person name="Sakai Y."/>
            <person name="Abe K."/>
            <person name="Yokota A."/>
            <person name="Yabe S."/>
        </authorList>
    </citation>
    <scope>NUCLEOTIDE SEQUENCE [LARGE SCALE GENOMIC DNA]</scope>
    <source>
        <strain evidence="8 9">Uno17</strain>
    </source>
</reference>
<evidence type="ECO:0000313" key="8">
    <source>
        <dbReference type="EMBL" id="GCF07177.1"/>
    </source>
</evidence>
<organism evidence="8 9">
    <name type="scientific">Dictyobacter arantiisoli</name>
    <dbReference type="NCBI Taxonomy" id="2014874"/>
    <lineage>
        <taxon>Bacteria</taxon>
        <taxon>Bacillati</taxon>
        <taxon>Chloroflexota</taxon>
        <taxon>Ktedonobacteria</taxon>
        <taxon>Ktedonobacterales</taxon>
        <taxon>Dictyobacteraceae</taxon>
        <taxon>Dictyobacter</taxon>
    </lineage>
</organism>
<dbReference type="GO" id="GO:0016705">
    <property type="term" value="F:oxidoreductase activity, acting on paired donors, with incorporation or reduction of molecular oxygen"/>
    <property type="evidence" value="ECO:0007669"/>
    <property type="project" value="UniProtKB-ARBA"/>
</dbReference>
<dbReference type="CDD" id="cd03528">
    <property type="entry name" value="Rieske_RO_ferredoxin"/>
    <property type="match status" value="1"/>
</dbReference>
<evidence type="ECO:0000256" key="5">
    <source>
        <dbReference type="ARBA" id="ARBA00034078"/>
    </source>
</evidence>
<evidence type="ECO:0000256" key="2">
    <source>
        <dbReference type="ARBA" id="ARBA00022723"/>
    </source>
</evidence>
<dbReference type="GO" id="GO:0004497">
    <property type="term" value="F:monooxygenase activity"/>
    <property type="evidence" value="ECO:0007669"/>
    <property type="project" value="UniProtKB-ARBA"/>
</dbReference>
<keyword evidence="4" id="KW-0411">Iron-sulfur</keyword>
<evidence type="ECO:0000256" key="4">
    <source>
        <dbReference type="ARBA" id="ARBA00023014"/>
    </source>
</evidence>
<keyword evidence="9" id="KW-1185">Reference proteome</keyword>
<keyword evidence="1" id="KW-0001">2Fe-2S</keyword>
<evidence type="ECO:0000259" key="7">
    <source>
        <dbReference type="PROSITE" id="PS51296"/>
    </source>
</evidence>
<evidence type="ECO:0000313" key="9">
    <source>
        <dbReference type="Proteomes" id="UP000322530"/>
    </source>
</evidence>
<evidence type="ECO:0000256" key="3">
    <source>
        <dbReference type="ARBA" id="ARBA00023004"/>
    </source>
</evidence>
<feature type="domain" description="Rieske" evidence="7">
    <location>
        <begin position="9"/>
        <end position="104"/>
    </location>
</feature>
<sequence length="109" mass="12056">MSEEALEYYKAAEISELQDGKVHSREVDGELICLIKLDQEIVAFTDNCTHISGPLNQGEFDGCSITCPWHGARFDVRTGKVLRGPARQDLYTYTVKVEGETILVGLPPA</sequence>
<keyword evidence="3" id="KW-0408">Iron</keyword>
<name>A0A5A5T701_9CHLR</name>
<dbReference type="EMBL" id="BIXY01000007">
    <property type="protein sequence ID" value="GCF07177.1"/>
    <property type="molecule type" value="Genomic_DNA"/>
</dbReference>
<evidence type="ECO:0000256" key="6">
    <source>
        <dbReference type="ARBA" id="ARBA00038001"/>
    </source>
</evidence>
<keyword evidence="2" id="KW-0479">Metal-binding</keyword>
<dbReference type="GO" id="GO:0046872">
    <property type="term" value="F:metal ion binding"/>
    <property type="evidence" value="ECO:0007669"/>
    <property type="project" value="UniProtKB-KW"/>
</dbReference>
<gene>
    <name evidence="8" type="ORF">KDI_07410</name>
</gene>
<dbReference type="AlphaFoldDB" id="A0A5A5T701"/>
<dbReference type="PROSITE" id="PS51296">
    <property type="entry name" value="RIESKE"/>
    <property type="match status" value="1"/>
</dbReference>
<dbReference type="InterPro" id="IPR017941">
    <property type="entry name" value="Rieske_2Fe-2S"/>
</dbReference>
<dbReference type="Gene3D" id="2.102.10.10">
    <property type="entry name" value="Rieske [2Fe-2S] iron-sulphur domain"/>
    <property type="match status" value="1"/>
</dbReference>
<dbReference type="Proteomes" id="UP000322530">
    <property type="component" value="Unassembled WGS sequence"/>
</dbReference>
<accession>A0A5A5T701</accession>
<dbReference type="Pfam" id="PF00355">
    <property type="entry name" value="Rieske"/>
    <property type="match status" value="1"/>
</dbReference>
<protein>
    <submittedName>
        <fullName evidence="8">(2Fe-2S)-binding protein</fullName>
    </submittedName>
</protein>
<dbReference type="InterPro" id="IPR036922">
    <property type="entry name" value="Rieske_2Fe-2S_sf"/>
</dbReference>
<dbReference type="GO" id="GO:0051537">
    <property type="term" value="F:2 iron, 2 sulfur cluster binding"/>
    <property type="evidence" value="ECO:0007669"/>
    <property type="project" value="UniProtKB-KW"/>
</dbReference>
<evidence type="ECO:0000256" key="1">
    <source>
        <dbReference type="ARBA" id="ARBA00022714"/>
    </source>
</evidence>
<comment type="cofactor">
    <cofactor evidence="5">
        <name>[2Fe-2S] cluster</name>
        <dbReference type="ChEBI" id="CHEBI:190135"/>
    </cofactor>
</comment>
<comment type="caution">
    <text evidence="8">The sequence shown here is derived from an EMBL/GenBank/DDBJ whole genome shotgun (WGS) entry which is preliminary data.</text>
</comment>
<proteinExistence type="inferred from homology"/>
<dbReference type="SUPFAM" id="SSF50022">
    <property type="entry name" value="ISP domain"/>
    <property type="match status" value="1"/>
</dbReference>